<feature type="compositionally biased region" description="Gly residues" evidence="1">
    <location>
        <begin position="1"/>
        <end position="11"/>
    </location>
</feature>
<feature type="compositionally biased region" description="Basic and acidic residues" evidence="1">
    <location>
        <begin position="22"/>
        <end position="31"/>
    </location>
</feature>
<evidence type="ECO:0000313" key="2">
    <source>
        <dbReference type="Proteomes" id="UP000248484"/>
    </source>
</evidence>
<dbReference type="InParanoid" id="A0A455B3Y0"/>
<protein>
    <submittedName>
        <fullName evidence="3">Uncharacterized protein</fullName>
    </submittedName>
</protein>
<feature type="region of interest" description="Disordered" evidence="1">
    <location>
        <begin position="174"/>
        <end position="223"/>
    </location>
</feature>
<gene>
    <name evidence="3" type="primary">LOC114485946</name>
</gene>
<feature type="region of interest" description="Disordered" evidence="1">
    <location>
        <begin position="118"/>
        <end position="148"/>
    </location>
</feature>
<dbReference type="Proteomes" id="UP000248484">
    <property type="component" value="Chromosome 3"/>
</dbReference>
<dbReference type="RefSeq" id="XP_028343645.1">
    <property type="nucleotide sequence ID" value="XM_028487844.1"/>
</dbReference>
<dbReference type="KEGG" id="pcad:114485946"/>
<feature type="compositionally biased region" description="Polar residues" evidence="1">
    <location>
        <begin position="212"/>
        <end position="223"/>
    </location>
</feature>
<dbReference type="GeneID" id="114485946"/>
<name>A0A455B3Y0_PHYMC</name>
<evidence type="ECO:0000313" key="3">
    <source>
        <dbReference type="RefSeq" id="XP_028343645.1"/>
    </source>
</evidence>
<accession>A0A455B3Y0</accession>
<dbReference type="AlphaFoldDB" id="A0A455B3Y0"/>
<feature type="region of interest" description="Disordered" evidence="1">
    <location>
        <begin position="1"/>
        <end position="31"/>
    </location>
</feature>
<feature type="compositionally biased region" description="Pro residues" evidence="1">
    <location>
        <begin position="178"/>
        <end position="188"/>
    </location>
</feature>
<reference evidence="3" key="1">
    <citation type="submission" date="2025-08" db="UniProtKB">
        <authorList>
            <consortium name="RefSeq"/>
        </authorList>
    </citation>
    <scope>IDENTIFICATION</scope>
    <source>
        <tissue evidence="3">Muscle</tissue>
    </source>
</reference>
<organism evidence="2 3">
    <name type="scientific">Physeter macrocephalus</name>
    <name type="common">Sperm whale</name>
    <name type="synonym">Physeter catodon</name>
    <dbReference type="NCBI Taxonomy" id="9755"/>
    <lineage>
        <taxon>Eukaryota</taxon>
        <taxon>Metazoa</taxon>
        <taxon>Chordata</taxon>
        <taxon>Craniata</taxon>
        <taxon>Vertebrata</taxon>
        <taxon>Euteleostomi</taxon>
        <taxon>Mammalia</taxon>
        <taxon>Eutheria</taxon>
        <taxon>Laurasiatheria</taxon>
        <taxon>Artiodactyla</taxon>
        <taxon>Whippomorpha</taxon>
        <taxon>Cetacea</taxon>
        <taxon>Odontoceti</taxon>
        <taxon>Physeteridae</taxon>
        <taxon>Physeter</taxon>
    </lineage>
</organism>
<proteinExistence type="predicted"/>
<sequence>MGRGALAGSLGGATARWTETSSQRENDTRPLPEAGAEHCRVFGCRGVKQLPGGVGHGAGLKPCLLLQVRGMLIPDAEGGTAKRDDDVNFLKGHEAALLGKKQAFNPKLRVVHASVPAHLRSGPASDRTPRPALGAASRAGPPQPNSAHVPLLLRTLQGPQLTWNQSPDNGLLLSVLPSFPPSSSPGPPGHAEQHGELWAWPRWASGPVPSPRSLQVSAQRQVH</sequence>
<evidence type="ECO:0000256" key="1">
    <source>
        <dbReference type="SAM" id="MobiDB-lite"/>
    </source>
</evidence>
<keyword evidence="2" id="KW-1185">Reference proteome</keyword>